<dbReference type="Gene3D" id="1.10.10.10">
    <property type="entry name" value="Winged helix-like DNA-binding domain superfamily/Winged helix DNA-binding domain"/>
    <property type="match status" value="1"/>
</dbReference>
<dbReference type="AlphaFoldDB" id="A0A1J3D1L4"/>
<dbReference type="InterPro" id="IPR036390">
    <property type="entry name" value="WH_DNA-bd_sf"/>
</dbReference>
<proteinExistence type="inferred from homology"/>
<keyword evidence="4" id="KW-0539">Nucleus</keyword>
<evidence type="ECO:0000256" key="1">
    <source>
        <dbReference type="ARBA" id="ARBA00004123"/>
    </source>
</evidence>
<dbReference type="GO" id="GO:0006357">
    <property type="term" value="P:regulation of transcription by RNA polymerase II"/>
    <property type="evidence" value="ECO:0007669"/>
    <property type="project" value="TreeGrafter"/>
</dbReference>
<comment type="subcellular location">
    <subcellularLocation>
        <location evidence="1">Nucleus</location>
    </subcellularLocation>
</comment>
<dbReference type="SMART" id="SM00415">
    <property type="entry name" value="HSF"/>
    <property type="match status" value="1"/>
</dbReference>
<evidence type="ECO:0000256" key="2">
    <source>
        <dbReference type="ARBA" id="ARBA00023016"/>
    </source>
</evidence>
<gene>
    <name evidence="7" type="ORF">GA_TR1269_c0_g1_i1_g.3982</name>
</gene>
<accession>A0A1J3D1L4</accession>
<dbReference type="InterPro" id="IPR000232">
    <property type="entry name" value="HSF_DNA-bd"/>
</dbReference>
<dbReference type="InterPro" id="IPR036388">
    <property type="entry name" value="WH-like_DNA-bd_sf"/>
</dbReference>
<name>A0A1J3D1L4_NOCCA</name>
<dbReference type="EMBL" id="GEVI01020731">
    <property type="protein sequence ID" value="JAU11589.1"/>
    <property type="molecule type" value="Transcribed_RNA"/>
</dbReference>
<evidence type="ECO:0000313" key="7">
    <source>
        <dbReference type="EMBL" id="JAU11589.1"/>
    </source>
</evidence>
<feature type="domain" description="HSF-type DNA-binding" evidence="6">
    <location>
        <begin position="14"/>
        <end position="109"/>
    </location>
</feature>
<dbReference type="GO" id="GO:0003700">
    <property type="term" value="F:DNA-binding transcription factor activity"/>
    <property type="evidence" value="ECO:0007669"/>
    <property type="project" value="InterPro"/>
</dbReference>
<evidence type="ECO:0000259" key="6">
    <source>
        <dbReference type="SMART" id="SM00415"/>
    </source>
</evidence>
<dbReference type="Pfam" id="PF00447">
    <property type="entry name" value="HSF_DNA-bind"/>
    <property type="match status" value="1"/>
</dbReference>
<evidence type="ECO:0000256" key="4">
    <source>
        <dbReference type="ARBA" id="ARBA00023242"/>
    </source>
</evidence>
<dbReference type="GO" id="GO:0000978">
    <property type="term" value="F:RNA polymerase II cis-regulatory region sequence-specific DNA binding"/>
    <property type="evidence" value="ECO:0007669"/>
    <property type="project" value="TreeGrafter"/>
</dbReference>
<evidence type="ECO:0000256" key="3">
    <source>
        <dbReference type="ARBA" id="ARBA00023125"/>
    </source>
</evidence>
<dbReference type="PRINTS" id="PR00056">
    <property type="entry name" value="HSFDOMAIN"/>
</dbReference>
<dbReference type="GO" id="GO:0034605">
    <property type="term" value="P:cellular response to heat"/>
    <property type="evidence" value="ECO:0007669"/>
    <property type="project" value="TreeGrafter"/>
</dbReference>
<keyword evidence="3" id="KW-0238">DNA-binding</keyword>
<evidence type="ECO:0000256" key="5">
    <source>
        <dbReference type="RuleBase" id="RU004020"/>
    </source>
</evidence>
<dbReference type="PANTHER" id="PTHR10015:SF384">
    <property type="entry name" value="DNA-BINDING PROTEIN-RELATED"/>
    <property type="match status" value="1"/>
</dbReference>
<comment type="similarity">
    <text evidence="5">Belongs to the HSF family.</text>
</comment>
<keyword evidence="2" id="KW-0346">Stress response</keyword>
<sequence>MQVVGMTGPGYPKELLVFYDRIYKLVDDPSTDSIISWSKTNKSFIIWNLEEFIRKKFLSRFFSDTFTEFVSWLEFYGFREIKGSAGQCEFGNKKFVRGHPELFAEMHTKSVMDSFYARSKARKAKAQVEDRLHELTI</sequence>
<dbReference type="PANTHER" id="PTHR10015">
    <property type="entry name" value="HEAT SHOCK TRANSCRIPTION FACTOR"/>
    <property type="match status" value="1"/>
</dbReference>
<protein>
    <submittedName>
        <fullName evidence="7">Heat stress transcription factor A-1e</fullName>
    </submittedName>
</protein>
<dbReference type="SUPFAM" id="SSF46785">
    <property type="entry name" value="Winged helix' DNA-binding domain"/>
    <property type="match status" value="1"/>
</dbReference>
<reference evidence="7" key="1">
    <citation type="submission" date="2016-07" db="EMBL/GenBank/DDBJ databases">
        <title>De novo transcriptome assembly of four accessions of the metal hyperaccumulator plant Noccaea caerulescens.</title>
        <authorList>
            <person name="Blande D."/>
            <person name="Halimaa P."/>
            <person name="Tervahauta A.I."/>
            <person name="Aarts M.G."/>
            <person name="Karenlampi S.O."/>
        </authorList>
    </citation>
    <scope>NUCLEOTIDE SEQUENCE</scope>
</reference>
<organism evidence="7">
    <name type="scientific">Noccaea caerulescens</name>
    <name type="common">Alpine penny-cress</name>
    <name type="synonym">Thlaspi caerulescens</name>
    <dbReference type="NCBI Taxonomy" id="107243"/>
    <lineage>
        <taxon>Eukaryota</taxon>
        <taxon>Viridiplantae</taxon>
        <taxon>Streptophyta</taxon>
        <taxon>Embryophyta</taxon>
        <taxon>Tracheophyta</taxon>
        <taxon>Spermatophyta</taxon>
        <taxon>Magnoliopsida</taxon>
        <taxon>eudicotyledons</taxon>
        <taxon>Gunneridae</taxon>
        <taxon>Pentapetalae</taxon>
        <taxon>rosids</taxon>
        <taxon>malvids</taxon>
        <taxon>Brassicales</taxon>
        <taxon>Brassicaceae</taxon>
        <taxon>Coluteocarpeae</taxon>
        <taxon>Noccaea</taxon>
    </lineage>
</organism>
<dbReference type="GO" id="GO:0005634">
    <property type="term" value="C:nucleus"/>
    <property type="evidence" value="ECO:0007669"/>
    <property type="project" value="UniProtKB-SubCell"/>
</dbReference>